<accession>A0A6J7X6C1</accession>
<sequence length="63" mass="7418">MSFIRFLKDYWRDLTPREMIQRELAEAAIQLLEAESGAEYAQSIISFNQTRIKRLTARLGELK</sequence>
<reference evidence="1" key="1">
    <citation type="submission" date="2020-05" db="EMBL/GenBank/DDBJ databases">
        <authorList>
            <person name="Chiriac C."/>
            <person name="Salcher M."/>
            <person name="Ghai R."/>
            <person name="Kavagutti S V."/>
        </authorList>
    </citation>
    <scope>NUCLEOTIDE SEQUENCE</scope>
</reference>
<evidence type="ECO:0000313" key="1">
    <source>
        <dbReference type="EMBL" id="CAB5222823.1"/>
    </source>
</evidence>
<gene>
    <name evidence="1" type="ORF">UFOVP377_35</name>
</gene>
<organism evidence="1">
    <name type="scientific">uncultured Caudovirales phage</name>
    <dbReference type="NCBI Taxonomy" id="2100421"/>
    <lineage>
        <taxon>Viruses</taxon>
        <taxon>Duplodnaviria</taxon>
        <taxon>Heunggongvirae</taxon>
        <taxon>Uroviricota</taxon>
        <taxon>Caudoviricetes</taxon>
        <taxon>Peduoviridae</taxon>
        <taxon>Maltschvirus</taxon>
        <taxon>Maltschvirus maltsch</taxon>
    </lineage>
</organism>
<protein>
    <submittedName>
        <fullName evidence="1">Uncharacterized protein</fullName>
    </submittedName>
</protein>
<name>A0A6J7X6C1_9CAUD</name>
<proteinExistence type="predicted"/>
<dbReference type="EMBL" id="LR798314">
    <property type="protein sequence ID" value="CAB5222823.1"/>
    <property type="molecule type" value="Genomic_DNA"/>
</dbReference>